<reference evidence="2 3" key="1">
    <citation type="journal article" date="2015" name="Genome Announc.">
        <title>Complete Genome Sequence of Methylobacterium aquaticum Strain 22A, Isolated from Racomitrium japonicum Moss.</title>
        <authorList>
            <person name="Tani A."/>
            <person name="Ogura Y."/>
            <person name="Hayashi T."/>
            <person name="Kimbara K."/>
        </authorList>
    </citation>
    <scope>NUCLEOTIDE SEQUENCE [LARGE SCALE GENOMIC DNA]</scope>
    <source>
        <strain evidence="2 3">MA-22A</strain>
    </source>
</reference>
<feature type="signal peptide" evidence="1">
    <location>
        <begin position="1"/>
        <end position="25"/>
    </location>
</feature>
<sequence>MLTGDNMLKVALVAVGLAGCSLAHAAEEDQPKARLPSLSVTSSATREVVPDTATLRLSVSAERPTAAAAAEETARGSQSVLAEIKAQGIDPRDIKTVVTVSPVYDDERGPQGLIIKRTLRGYVGRNALKVRLHDTTRAGVLARSLIDKGANVFEGISFAVSDEQRPMDELRVQATKDAVRKAKLYAEAAGVRLGRVLTIDPNPDSLVGEADLPRPPATSGTMTTVIPVEPGVEQLVARVSVTWEILP</sequence>
<gene>
    <name evidence="2" type="ORF">Maq22A_c05610</name>
</gene>
<dbReference type="EMBL" id="AP014704">
    <property type="protein sequence ID" value="BAQ44500.1"/>
    <property type="molecule type" value="Genomic_DNA"/>
</dbReference>
<keyword evidence="1" id="KW-0732">Signal</keyword>
<organism evidence="2 3">
    <name type="scientific">Methylobacterium aquaticum</name>
    <dbReference type="NCBI Taxonomy" id="270351"/>
    <lineage>
        <taxon>Bacteria</taxon>
        <taxon>Pseudomonadati</taxon>
        <taxon>Pseudomonadota</taxon>
        <taxon>Alphaproteobacteria</taxon>
        <taxon>Hyphomicrobiales</taxon>
        <taxon>Methylobacteriaceae</taxon>
        <taxon>Methylobacterium</taxon>
    </lineage>
</organism>
<dbReference type="KEGG" id="maqu:Maq22A_c05610"/>
<evidence type="ECO:0000256" key="1">
    <source>
        <dbReference type="SAM" id="SignalP"/>
    </source>
</evidence>
<dbReference type="Gene3D" id="3.30.70.2970">
    <property type="entry name" value="Protein of unknown function (DUF541), domain 2"/>
    <property type="match status" value="1"/>
</dbReference>
<evidence type="ECO:0000313" key="3">
    <source>
        <dbReference type="Proteomes" id="UP000061432"/>
    </source>
</evidence>
<dbReference type="InterPro" id="IPR052022">
    <property type="entry name" value="26kDa_periplasmic_antigen"/>
</dbReference>
<evidence type="ECO:0008006" key="4">
    <source>
        <dbReference type="Google" id="ProtNLM"/>
    </source>
</evidence>
<proteinExistence type="predicted"/>
<dbReference type="Pfam" id="PF04402">
    <property type="entry name" value="SIMPL"/>
    <property type="match status" value="1"/>
</dbReference>
<dbReference type="GO" id="GO:0006974">
    <property type="term" value="P:DNA damage response"/>
    <property type="evidence" value="ECO:0007669"/>
    <property type="project" value="TreeGrafter"/>
</dbReference>
<dbReference type="AlphaFoldDB" id="A0A0C6FPC2"/>
<dbReference type="STRING" id="270351.Maq22A_c05610"/>
<dbReference type="OrthoDB" id="9813144at2"/>
<dbReference type="PANTHER" id="PTHR34387">
    <property type="entry name" value="SLR1258 PROTEIN"/>
    <property type="match status" value="1"/>
</dbReference>
<dbReference type="Proteomes" id="UP000061432">
    <property type="component" value="Chromosome"/>
</dbReference>
<evidence type="ECO:0000313" key="2">
    <source>
        <dbReference type="EMBL" id="BAQ44500.1"/>
    </source>
</evidence>
<protein>
    <recommendedName>
        <fullName evidence="4">Periplasmic immunogenic protein</fullName>
    </recommendedName>
</protein>
<dbReference type="InterPro" id="IPR007497">
    <property type="entry name" value="SIMPL/DUF541"/>
</dbReference>
<name>A0A0C6FPC2_9HYPH</name>
<reference evidence="3" key="2">
    <citation type="submission" date="2015-01" db="EMBL/GenBank/DDBJ databases">
        <title>Complete genome sequence of Methylobacterium aquaticum strain 22A.</title>
        <authorList>
            <person name="Tani A."/>
            <person name="Ogura Y."/>
            <person name="Hayashi T."/>
        </authorList>
    </citation>
    <scope>NUCLEOTIDE SEQUENCE [LARGE SCALE GENOMIC DNA]</scope>
    <source>
        <strain evidence="3">MA-22A</strain>
    </source>
</reference>
<feature type="chain" id="PRO_5002189431" description="Periplasmic immunogenic protein" evidence="1">
    <location>
        <begin position="26"/>
        <end position="247"/>
    </location>
</feature>
<accession>A0A0C6FPC2</accession>
<dbReference type="PATRIC" id="fig|270351.10.peg.1067"/>
<dbReference type="Gene3D" id="3.30.110.170">
    <property type="entry name" value="Protein of unknown function (DUF541), domain 1"/>
    <property type="match status" value="1"/>
</dbReference>
<dbReference type="PANTHER" id="PTHR34387:SF1">
    <property type="entry name" value="PERIPLASMIC IMMUNOGENIC PROTEIN"/>
    <property type="match status" value="1"/>
</dbReference>